<comment type="similarity">
    <text evidence="1">Belongs to the AfsR/DnrI/RedD regulatory family.</text>
</comment>
<dbReference type="PANTHER" id="PTHR35807:SF1">
    <property type="entry name" value="TRANSCRIPTIONAL REGULATOR REDD"/>
    <property type="match status" value="1"/>
</dbReference>
<feature type="domain" description="OmpR/PhoB-type" evidence="7">
    <location>
        <begin position="1"/>
        <end position="94"/>
    </location>
</feature>
<evidence type="ECO:0000259" key="7">
    <source>
        <dbReference type="PROSITE" id="PS51755"/>
    </source>
</evidence>
<keyword evidence="3" id="KW-0805">Transcription regulation</keyword>
<dbReference type="InterPro" id="IPR005158">
    <property type="entry name" value="BTAD"/>
</dbReference>
<dbReference type="Pfam" id="PF00486">
    <property type="entry name" value="Trans_reg_C"/>
    <property type="match status" value="1"/>
</dbReference>
<keyword evidence="5" id="KW-0804">Transcription</keyword>
<evidence type="ECO:0000313" key="9">
    <source>
        <dbReference type="Proteomes" id="UP000272474"/>
    </source>
</evidence>
<evidence type="ECO:0000256" key="5">
    <source>
        <dbReference type="ARBA" id="ARBA00023163"/>
    </source>
</evidence>
<dbReference type="GO" id="GO:0006355">
    <property type="term" value="P:regulation of DNA-templated transcription"/>
    <property type="evidence" value="ECO:0007669"/>
    <property type="project" value="InterPro"/>
</dbReference>
<dbReference type="SUPFAM" id="SSF48452">
    <property type="entry name" value="TPR-like"/>
    <property type="match status" value="1"/>
</dbReference>
<dbReference type="PANTHER" id="PTHR35807">
    <property type="entry name" value="TRANSCRIPTIONAL REGULATOR REDD-RELATED"/>
    <property type="match status" value="1"/>
</dbReference>
<dbReference type="Gene3D" id="1.25.40.10">
    <property type="entry name" value="Tetratricopeptide repeat domain"/>
    <property type="match status" value="1"/>
</dbReference>
<evidence type="ECO:0000256" key="1">
    <source>
        <dbReference type="ARBA" id="ARBA00005820"/>
    </source>
</evidence>
<dbReference type="CDD" id="cd15831">
    <property type="entry name" value="BTAD"/>
    <property type="match status" value="1"/>
</dbReference>
<organism evidence="8 9">
    <name type="scientific">Streptomyces hoynatensis</name>
    <dbReference type="NCBI Taxonomy" id="1141874"/>
    <lineage>
        <taxon>Bacteria</taxon>
        <taxon>Bacillati</taxon>
        <taxon>Actinomycetota</taxon>
        <taxon>Actinomycetes</taxon>
        <taxon>Kitasatosporales</taxon>
        <taxon>Streptomycetaceae</taxon>
        <taxon>Streptomyces</taxon>
    </lineage>
</organism>
<evidence type="ECO:0000313" key="8">
    <source>
        <dbReference type="EMBL" id="RKN40069.1"/>
    </source>
</evidence>
<dbReference type="SMART" id="SM01043">
    <property type="entry name" value="BTAD"/>
    <property type="match status" value="1"/>
</dbReference>
<dbReference type="Proteomes" id="UP000272474">
    <property type="component" value="Unassembled WGS sequence"/>
</dbReference>
<dbReference type="SUPFAM" id="SSF46894">
    <property type="entry name" value="C-terminal effector domain of the bipartite response regulators"/>
    <property type="match status" value="1"/>
</dbReference>
<evidence type="ECO:0000256" key="2">
    <source>
        <dbReference type="ARBA" id="ARBA00023012"/>
    </source>
</evidence>
<dbReference type="AlphaFoldDB" id="A0A3A9YWA5"/>
<dbReference type="InterPro" id="IPR001867">
    <property type="entry name" value="OmpR/PhoB-type_DNA-bd"/>
</dbReference>
<accession>A0A3A9YWA5</accession>
<dbReference type="InterPro" id="IPR011990">
    <property type="entry name" value="TPR-like_helical_dom_sf"/>
</dbReference>
<protein>
    <submittedName>
        <fullName evidence="8">Activator protein</fullName>
    </submittedName>
</protein>
<dbReference type="Pfam" id="PF03704">
    <property type="entry name" value="BTAD"/>
    <property type="match status" value="1"/>
</dbReference>
<keyword evidence="4 6" id="KW-0238">DNA-binding</keyword>
<dbReference type="OrthoDB" id="4336084at2"/>
<keyword evidence="9" id="KW-1185">Reference proteome</keyword>
<dbReference type="SMART" id="SM00862">
    <property type="entry name" value="Trans_reg_C"/>
    <property type="match status" value="1"/>
</dbReference>
<dbReference type="InterPro" id="IPR051677">
    <property type="entry name" value="AfsR-DnrI-RedD_regulator"/>
</dbReference>
<feature type="DNA-binding region" description="OmpR/PhoB-type" evidence="6">
    <location>
        <begin position="1"/>
        <end position="94"/>
    </location>
</feature>
<comment type="caution">
    <text evidence="8">The sequence shown here is derived from an EMBL/GenBank/DDBJ whole genome shotgun (WGS) entry which is preliminary data.</text>
</comment>
<dbReference type="InterPro" id="IPR036388">
    <property type="entry name" value="WH-like_DNA-bd_sf"/>
</dbReference>
<dbReference type="InterPro" id="IPR016032">
    <property type="entry name" value="Sig_transdc_resp-reg_C-effctor"/>
</dbReference>
<evidence type="ECO:0000256" key="4">
    <source>
        <dbReference type="ARBA" id="ARBA00023125"/>
    </source>
</evidence>
<keyword evidence="2" id="KW-0902">Two-component regulatory system</keyword>
<evidence type="ECO:0000256" key="3">
    <source>
        <dbReference type="ARBA" id="ARBA00023015"/>
    </source>
</evidence>
<dbReference type="GO" id="GO:0000160">
    <property type="term" value="P:phosphorelay signal transduction system"/>
    <property type="evidence" value="ECO:0007669"/>
    <property type="project" value="UniProtKB-KW"/>
</dbReference>
<reference evidence="8 9" key="1">
    <citation type="journal article" date="2014" name="Int. J. Syst. Evol. Microbiol.">
        <title>Streptomyces hoynatensis sp. nov., isolated from deep marine sediment.</title>
        <authorList>
            <person name="Veyisoglu A."/>
            <person name="Sahin N."/>
        </authorList>
    </citation>
    <scope>NUCLEOTIDE SEQUENCE [LARGE SCALE GENOMIC DNA]</scope>
    <source>
        <strain evidence="8 9">KCTC 29097</strain>
    </source>
</reference>
<dbReference type="EMBL" id="RBAL01000011">
    <property type="protein sequence ID" value="RKN40069.1"/>
    <property type="molecule type" value="Genomic_DNA"/>
</dbReference>
<dbReference type="Gene3D" id="1.10.10.10">
    <property type="entry name" value="Winged helix-like DNA-binding domain superfamily/Winged helix DNA-binding domain"/>
    <property type="match status" value="1"/>
</dbReference>
<dbReference type="PROSITE" id="PS51755">
    <property type="entry name" value="OMPR_PHOB"/>
    <property type="match status" value="1"/>
</dbReference>
<name>A0A3A9YWA5_9ACTN</name>
<dbReference type="GO" id="GO:0003677">
    <property type="term" value="F:DNA binding"/>
    <property type="evidence" value="ECO:0007669"/>
    <property type="project" value="UniProtKB-UniRule"/>
</dbReference>
<proteinExistence type="inferred from homology"/>
<dbReference type="RefSeq" id="WP_120681448.1">
    <property type="nucleotide sequence ID" value="NZ_RBAL01000011.1"/>
</dbReference>
<sequence length="275" mass="31416">MRYEIQGPFRVVDEHGSAVISARKLEVLFAVLLIRCDQVVTIDQLMLEIWGEKLPRRATAGLHVYISQLRKLLRRPGDSTSRIITQPPGYLLRLGDDELDYLRFRELSDQGRAHAGEGRHREAIACFEAALDQWRGTALEDLCNGPIIDGFLAWITEARLECLEMLIESRLQLGKHRELIGQLHLLAAQHPLREGFHRQLMLALYRSDRRAEALRVYRTARQTLNEELGLEPCRALQDLQQAILTADDRPEVTSDLFGPYLPLLAQEPLRSASRP</sequence>
<gene>
    <name evidence="8" type="ORF">D7294_19325</name>
</gene>
<evidence type="ECO:0000256" key="6">
    <source>
        <dbReference type="PROSITE-ProRule" id="PRU01091"/>
    </source>
</evidence>